<gene>
    <name evidence="2" type="ORF">U0070_024414</name>
</gene>
<dbReference type="SMART" id="SM00320">
    <property type="entry name" value="WD40"/>
    <property type="match status" value="2"/>
</dbReference>
<dbReference type="EMBL" id="JBBHLL010000155">
    <property type="protein sequence ID" value="KAK7812260.1"/>
    <property type="molecule type" value="Genomic_DNA"/>
</dbReference>
<comment type="caution">
    <text evidence="2">The sequence shown here is derived from an EMBL/GenBank/DDBJ whole genome shotgun (WGS) entry which is preliminary data.</text>
</comment>
<dbReference type="GO" id="GO:0008360">
    <property type="term" value="P:regulation of cell shape"/>
    <property type="evidence" value="ECO:0007669"/>
    <property type="project" value="TreeGrafter"/>
</dbReference>
<name>A0AAW0IDJ7_MYOGA</name>
<dbReference type="SUPFAM" id="SSF50978">
    <property type="entry name" value="WD40 repeat-like"/>
    <property type="match status" value="1"/>
</dbReference>
<evidence type="ECO:0000313" key="3">
    <source>
        <dbReference type="Proteomes" id="UP001488838"/>
    </source>
</evidence>
<keyword evidence="3" id="KW-1185">Reference proteome</keyword>
<dbReference type="PROSITE" id="PS50082">
    <property type="entry name" value="WD_REPEATS_2"/>
    <property type="match status" value="2"/>
</dbReference>
<dbReference type="InterPro" id="IPR015943">
    <property type="entry name" value="WD40/YVTN_repeat-like_dom_sf"/>
</dbReference>
<sequence length="215" mass="23719">MLDKEIPPSISRVTSLLGAGRQSLLRTAKAVKQLVVAQQEWDTRPVSSLDLVGGRPPEMPVNYGSPPSLVEIHRGKQLTGCSTFSTAFPGTMYQHLKMHRRILGHLSAVYCVAFDRTGRRIFTGSDDCLVKIWSTHNGRLLSTLRGHSAEISDMAVNYENTLIAAGSCDKIIRVWCLRTCAPVAVLQGHTGSITSLQVTSSRLTPQFNFWNEVVR</sequence>
<dbReference type="InterPro" id="IPR052060">
    <property type="entry name" value="Bromo_WD_repeat"/>
</dbReference>
<dbReference type="GO" id="GO:0006357">
    <property type="term" value="P:regulation of transcription by RNA polymerase II"/>
    <property type="evidence" value="ECO:0007669"/>
    <property type="project" value="TreeGrafter"/>
</dbReference>
<proteinExistence type="predicted"/>
<evidence type="ECO:0000256" key="1">
    <source>
        <dbReference type="PROSITE-ProRule" id="PRU00221"/>
    </source>
</evidence>
<feature type="repeat" description="WD" evidence="1">
    <location>
        <begin position="102"/>
        <end position="143"/>
    </location>
</feature>
<dbReference type="InterPro" id="IPR001680">
    <property type="entry name" value="WD40_rpt"/>
</dbReference>
<dbReference type="AlphaFoldDB" id="A0AAW0IDJ7"/>
<dbReference type="InterPro" id="IPR036322">
    <property type="entry name" value="WD40_repeat_dom_sf"/>
</dbReference>
<evidence type="ECO:0000313" key="2">
    <source>
        <dbReference type="EMBL" id="KAK7812260.1"/>
    </source>
</evidence>
<dbReference type="PROSITE" id="PS50294">
    <property type="entry name" value="WD_REPEATS_REGION"/>
    <property type="match status" value="2"/>
</dbReference>
<dbReference type="PANTHER" id="PTHR16266:SF26">
    <property type="entry name" value="BROMODOMAIN AND WD REPEAT-CONTAINING PROTEIN 1"/>
    <property type="match status" value="1"/>
</dbReference>
<accession>A0AAW0IDJ7</accession>
<dbReference type="Proteomes" id="UP001488838">
    <property type="component" value="Unassembled WGS sequence"/>
</dbReference>
<dbReference type="PANTHER" id="PTHR16266">
    <property type="entry name" value="WD REPEAT DOMAIN 9"/>
    <property type="match status" value="1"/>
</dbReference>
<protein>
    <submittedName>
        <fullName evidence="2">Uncharacterized protein</fullName>
    </submittedName>
</protein>
<organism evidence="2 3">
    <name type="scientific">Myodes glareolus</name>
    <name type="common">Bank vole</name>
    <name type="synonym">Clethrionomys glareolus</name>
    <dbReference type="NCBI Taxonomy" id="447135"/>
    <lineage>
        <taxon>Eukaryota</taxon>
        <taxon>Metazoa</taxon>
        <taxon>Chordata</taxon>
        <taxon>Craniata</taxon>
        <taxon>Vertebrata</taxon>
        <taxon>Euteleostomi</taxon>
        <taxon>Mammalia</taxon>
        <taxon>Eutheria</taxon>
        <taxon>Euarchontoglires</taxon>
        <taxon>Glires</taxon>
        <taxon>Rodentia</taxon>
        <taxon>Myomorpha</taxon>
        <taxon>Muroidea</taxon>
        <taxon>Cricetidae</taxon>
        <taxon>Arvicolinae</taxon>
        <taxon>Myodes</taxon>
    </lineage>
</organism>
<dbReference type="GO" id="GO:0005634">
    <property type="term" value="C:nucleus"/>
    <property type="evidence" value="ECO:0007669"/>
    <property type="project" value="TreeGrafter"/>
</dbReference>
<feature type="repeat" description="WD" evidence="1">
    <location>
        <begin position="144"/>
        <end position="185"/>
    </location>
</feature>
<dbReference type="Gene3D" id="2.130.10.10">
    <property type="entry name" value="YVTN repeat-like/Quinoprotein amine dehydrogenase"/>
    <property type="match status" value="1"/>
</dbReference>
<keyword evidence="1" id="KW-0853">WD repeat</keyword>
<dbReference type="GO" id="GO:0007010">
    <property type="term" value="P:cytoskeleton organization"/>
    <property type="evidence" value="ECO:0007669"/>
    <property type="project" value="TreeGrafter"/>
</dbReference>
<reference evidence="2 3" key="1">
    <citation type="journal article" date="2023" name="bioRxiv">
        <title>Conserved and derived expression patterns and positive selection on dental genes reveal complex evolutionary context of ever-growing rodent molars.</title>
        <authorList>
            <person name="Calamari Z.T."/>
            <person name="Song A."/>
            <person name="Cohen E."/>
            <person name="Akter M."/>
            <person name="Roy R.D."/>
            <person name="Hallikas O."/>
            <person name="Christensen M.M."/>
            <person name="Li P."/>
            <person name="Marangoni P."/>
            <person name="Jernvall J."/>
            <person name="Klein O.D."/>
        </authorList>
    </citation>
    <scope>NUCLEOTIDE SEQUENCE [LARGE SCALE GENOMIC DNA]</scope>
    <source>
        <strain evidence="2">V071</strain>
    </source>
</reference>
<dbReference type="Pfam" id="PF00400">
    <property type="entry name" value="WD40"/>
    <property type="match status" value="2"/>
</dbReference>